<dbReference type="RefSeq" id="XP_073808458.1">
    <property type="nucleotide sequence ID" value="XM_073952357.1"/>
</dbReference>
<keyword evidence="1" id="KW-1185">Reference proteome</keyword>
<evidence type="ECO:0000313" key="2">
    <source>
        <dbReference type="RefSeq" id="XP_073808458.1"/>
    </source>
</evidence>
<dbReference type="Proteomes" id="UP000000437">
    <property type="component" value="Chromosome 5"/>
</dbReference>
<gene>
    <name evidence="2" type="primary">LOC137490134</name>
</gene>
<evidence type="ECO:0000313" key="1">
    <source>
        <dbReference type="Proteomes" id="UP000000437"/>
    </source>
</evidence>
<reference evidence="2" key="1">
    <citation type="submission" date="2025-08" db="UniProtKB">
        <authorList>
            <consortium name="RefSeq"/>
        </authorList>
    </citation>
    <scope>IDENTIFICATION</scope>
    <source>
        <strain evidence="2">Tuebingen</strain>
        <tissue evidence="2">Fibroblasts and whole tissue</tissue>
    </source>
</reference>
<organism evidence="1 2">
    <name type="scientific">Danio rerio</name>
    <name type="common">Zebrafish</name>
    <name type="synonym">Brachydanio rerio</name>
    <dbReference type="NCBI Taxonomy" id="7955"/>
    <lineage>
        <taxon>Eukaryota</taxon>
        <taxon>Metazoa</taxon>
        <taxon>Chordata</taxon>
        <taxon>Craniata</taxon>
        <taxon>Vertebrata</taxon>
        <taxon>Euteleostomi</taxon>
        <taxon>Actinopterygii</taxon>
        <taxon>Neopterygii</taxon>
        <taxon>Teleostei</taxon>
        <taxon>Ostariophysi</taxon>
        <taxon>Cypriniformes</taxon>
        <taxon>Danionidae</taxon>
        <taxon>Danioninae</taxon>
        <taxon>Danio</taxon>
    </lineage>
</organism>
<name>A0AC58JPN2_DANRE</name>
<protein>
    <submittedName>
        <fullName evidence="2">Membrane-spanning 4-domains subfamily A member 4A-like isoform X1</fullName>
    </submittedName>
</protein>
<accession>A0AC58JPN2</accession>
<sequence length="208" mass="22386">MESSKIISTEKATVVIQVNPQLTQNTFVSDDGQEGRGSYHYMALKEFFKAQPKALGTVQIMTGVIVFLFGIVLTIDFDYRYHDPHLSVASGITYWGSLVYISAGSLSVAAQNKLHACVVKASLIMNVLSAITAAAAITLMSIELFAGDNYHCNYSGCGNLMKNKLGILGNLLVFSILQFIISICISGFACKVTCNIDSAVVNVALNQA</sequence>
<proteinExistence type="predicted"/>